<dbReference type="InterPro" id="IPR036291">
    <property type="entry name" value="NAD(P)-bd_dom_sf"/>
</dbReference>
<dbReference type="Pfam" id="PF13577">
    <property type="entry name" value="SnoaL_4"/>
    <property type="match status" value="1"/>
</dbReference>
<proteinExistence type="inferred from homology"/>
<accession>A0A438NJ92</accession>
<dbReference type="InterPro" id="IPR032710">
    <property type="entry name" value="NTF2-like_dom_sf"/>
</dbReference>
<comment type="caution">
    <text evidence="5">The sequence shown here is derived from an EMBL/GenBank/DDBJ whole genome shotgun (WGS) entry which is preliminary data.</text>
</comment>
<dbReference type="SUPFAM" id="SSF51735">
    <property type="entry name" value="NAD(P)-binding Rossmann-fold domains"/>
    <property type="match status" value="1"/>
</dbReference>
<dbReference type="PROSITE" id="PS00061">
    <property type="entry name" value="ADH_SHORT"/>
    <property type="match status" value="1"/>
</dbReference>
<dbReference type="GO" id="GO:0016491">
    <property type="term" value="F:oxidoreductase activity"/>
    <property type="evidence" value="ECO:0007669"/>
    <property type="project" value="UniProtKB-KW"/>
</dbReference>
<evidence type="ECO:0000313" key="5">
    <source>
        <dbReference type="EMBL" id="RVX75804.1"/>
    </source>
</evidence>
<dbReference type="PANTHER" id="PTHR24321:SF8">
    <property type="entry name" value="ESTRADIOL 17-BETA-DEHYDROGENASE 8-RELATED"/>
    <property type="match status" value="1"/>
</dbReference>
<dbReference type="VEuPathDB" id="FungiDB:PV10_03816"/>
<evidence type="ECO:0000256" key="3">
    <source>
        <dbReference type="ARBA" id="ARBA00023002"/>
    </source>
</evidence>
<dbReference type="Proteomes" id="UP000288859">
    <property type="component" value="Unassembled WGS sequence"/>
</dbReference>
<gene>
    <name evidence="5" type="ORF">B0A52_00160</name>
</gene>
<dbReference type="Pfam" id="PF00106">
    <property type="entry name" value="adh_short"/>
    <property type="match status" value="1"/>
</dbReference>
<sequence>MVQSNDLQSILKRLQILEDKDQLTTLLNSYCTIADSKDWEGYAGTYIDEGAIMTFESWGDVHGKENIAKAASAEQQFEGLQHTMTNMEFRVDGSDKASGTAYLWFCATPETAKPEINYAFGGPYRFEFQRTPKGLQMDQTFSSTLLQGKVGLVTGAGTPYGIGRELIKKLAAAGAAAVYACDLNMAAIPSLQEECQKLGYKTVIQGRPLDVSDEEQTVKVLKEIVVTHGRFDFYIANAGFANYRNLNDTEMVHYDRQINVMQRGVFLGIKYGSQAMVVTSSDKPAPGGAFVVTGSCAGFLGSYSDLPYAIAKGSLHSLVSAASAQLATSNIRVNGVAPGFTKSSILTVSEKAESGAYDNNLEAQKLQQNHMWFFERAGLLKAPEYYYNRLQDPGEIATVQLFLASDLSSCINGQMILADSGKTAAATGEACTGPVPPVKPLNLS</sequence>
<dbReference type="PANTHER" id="PTHR24321">
    <property type="entry name" value="DEHYDROGENASES, SHORT CHAIN"/>
    <property type="match status" value="1"/>
</dbReference>
<evidence type="ECO:0000256" key="1">
    <source>
        <dbReference type="ARBA" id="ARBA00006484"/>
    </source>
</evidence>
<dbReference type="OrthoDB" id="414540at2759"/>
<evidence type="ECO:0000259" key="4">
    <source>
        <dbReference type="Pfam" id="PF13577"/>
    </source>
</evidence>
<dbReference type="InterPro" id="IPR037401">
    <property type="entry name" value="SnoaL-like"/>
</dbReference>
<dbReference type="InterPro" id="IPR002347">
    <property type="entry name" value="SDR_fam"/>
</dbReference>
<dbReference type="AlphaFoldDB" id="A0A438NJ92"/>
<comment type="similarity">
    <text evidence="1">Belongs to the short-chain dehydrogenases/reductases (SDR) family.</text>
</comment>
<dbReference type="Gene3D" id="3.10.450.50">
    <property type="match status" value="1"/>
</dbReference>
<protein>
    <recommendedName>
        <fullName evidence="4">SnoaL-like domain-containing protein</fullName>
    </recommendedName>
</protein>
<dbReference type="Gene3D" id="3.40.50.720">
    <property type="entry name" value="NAD(P)-binding Rossmann-like Domain"/>
    <property type="match status" value="1"/>
</dbReference>
<feature type="domain" description="SnoaL-like" evidence="4">
    <location>
        <begin position="16"/>
        <end position="137"/>
    </location>
</feature>
<evidence type="ECO:0000313" key="6">
    <source>
        <dbReference type="Proteomes" id="UP000288859"/>
    </source>
</evidence>
<organism evidence="5 6">
    <name type="scientific">Exophiala mesophila</name>
    <name type="common">Black yeast-like fungus</name>
    <dbReference type="NCBI Taxonomy" id="212818"/>
    <lineage>
        <taxon>Eukaryota</taxon>
        <taxon>Fungi</taxon>
        <taxon>Dikarya</taxon>
        <taxon>Ascomycota</taxon>
        <taxon>Pezizomycotina</taxon>
        <taxon>Eurotiomycetes</taxon>
        <taxon>Chaetothyriomycetidae</taxon>
        <taxon>Chaetothyriales</taxon>
        <taxon>Herpotrichiellaceae</taxon>
        <taxon>Exophiala</taxon>
    </lineage>
</organism>
<keyword evidence="2" id="KW-0521">NADP</keyword>
<dbReference type="PRINTS" id="PR00081">
    <property type="entry name" value="GDHRDH"/>
</dbReference>
<name>A0A438NJ92_EXOME</name>
<keyword evidence="3" id="KW-0560">Oxidoreductase</keyword>
<dbReference type="SUPFAM" id="SSF54427">
    <property type="entry name" value="NTF2-like"/>
    <property type="match status" value="1"/>
</dbReference>
<reference evidence="5 6" key="1">
    <citation type="submission" date="2017-03" db="EMBL/GenBank/DDBJ databases">
        <title>Genomes of endolithic fungi from Antarctica.</title>
        <authorList>
            <person name="Coleine C."/>
            <person name="Masonjones S."/>
            <person name="Stajich J.E."/>
        </authorList>
    </citation>
    <scope>NUCLEOTIDE SEQUENCE [LARGE SCALE GENOMIC DNA]</scope>
    <source>
        <strain evidence="5 6">CCFEE 6314</strain>
    </source>
</reference>
<dbReference type="EMBL" id="NAJM01000001">
    <property type="protein sequence ID" value="RVX75804.1"/>
    <property type="molecule type" value="Genomic_DNA"/>
</dbReference>
<dbReference type="CDD" id="cd05233">
    <property type="entry name" value="SDR_c"/>
    <property type="match status" value="1"/>
</dbReference>
<dbReference type="InterPro" id="IPR020904">
    <property type="entry name" value="Sc_DH/Rdtase_CS"/>
</dbReference>
<evidence type="ECO:0000256" key="2">
    <source>
        <dbReference type="ARBA" id="ARBA00022857"/>
    </source>
</evidence>